<keyword evidence="2" id="KW-0347">Helicase</keyword>
<dbReference type="GO" id="GO:0005524">
    <property type="term" value="F:ATP binding"/>
    <property type="evidence" value="ECO:0007669"/>
    <property type="project" value="InterPro"/>
</dbReference>
<dbReference type="PANTHER" id="PTHR47396:SF1">
    <property type="entry name" value="ATP-DEPENDENT HELICASE IRC3-RELATED"/>
    <property type="match status" value="1"/>
</dbReference>
<name>A0A1D8KUC6_9CAUD</name>
<keyword evidence="2" id="KW-0547">Nucleotide-binding</keyword>
<dbReference type="InterPro" id="IPR050742">
    <property type="entry name" value="Helicase_Restrict-Modif_Enz"/>
</dbReference>
<evidence type="ECO:0000259" key="1">
    <source>
        <dbReference type="PROSITE" id="PS51192"/>
    </source>
</evidence>
<dbReference type="EMBL" id="KU686213">
    <property type="protein sequence ID" value="AOV62246.1"/>
    <property type="molecule type" value="Genomic_DNA"/>
</dbReference>
<dbReference type="GO" id="GO:0016787">
    <property type="term" value="F:hydrolase activity"/>
    <property type="evidence" value="ECO:0007669"/>
    <property type="project" value="InterPro"/>
</dbReference>
<feature type="domain" description="Helicase ATP-binding" evidence="1">
    <location>
        <begin position="11"/>
        <end position="179"/>
    </location>
</feature>
<reference evidence="2 3" key="1">
    <citation type="journal article" date="2016" name="Virology">
        <title>The genomic content and context of auxiliary metabolic genes in marine cyanomyoviruses.</title>
        <authorList>
            <person name="Crummett L.T."/>
            <person name="Puxty R.J."/>
            <person name="Weihe C."/>
            <person name="Marston M.F."/>
            <person name="Martiny J.B."/>
        </authorList>
    </citation>
    <scope>NUCLEOTIDE SEQUENCE [LARGE SCALE GENOMIC DNA]</scope>
    <source>
        <strain evidence="2">0910SB42</strain>
    </source>
</reference>
<organism evidence="2 3">
    <name type="scientific">Synechococcus phage S-CAM7</name>
    <dbReference type="NCBI Taxonomy" id="1883368"/>
    <lineage>
        <taxon>Viruses</taxon>
        <taxon>Duplodnaviria</taxon>
        <taxon>Heunggongvirae</taxon>
        <taxon>Uroviricota</taxon>
        <taxon>Caudoviricetes</taxon>
        <taxon>Pantevenvirales</taxon>
        <taxon>Kyanoviridae</taxon>
        <taxon>Mazuvirus</taxon>
        <taxon>Mazuvirus scam7</taxon>
    </lineage>
</organism>
<dbReference type="GO" id="GO:0003677">
    <property type="term" value="F:DNA binding"/>
    <property type="evidence" value="ECO:0007669"/>
    <property type="project" value="InterPro"/>
</dbReference>
<dbReference type="InterPro" id="IPR027417">
    <property type="entry name" value="P-loop_NTPase"/>
</dbReference>
<dbReference type="SUPFAM" id="SSF52540">
    <property type="entry name" value="P-loop containing nucleoside triphosphate hydrolases"/>
    <property type="match status" value="1"/>
</dbReference>
<dbReference type="Proteomes" id="UP000226384">
    <property type="component" value="Segment"/>
</dbReference>
<dbReference type="Pfam" id="PF04851">
    <property type="entry name" value="ResIII"/>
    <property type="match status" value="1"/>
</dbReference>
<dbReference type="SMART" id="SM00487">
    <property type="entry name" value="DEXDc"/>
    <property type="match status" value="1"/>
</dbReference>
<evidence type="ECO:0000313" key="3">
    <source>
        <dbReference type="Proteomes" id="UP000226384"/>
    </source>
</evidence>
<proteinExistence type="predicted"/>
<protein>
    <submittedName>
        <fullName evidence="2">DEAD-like helicase superfamily domain containing protein</fullName>
    </submittedName>
</protein>
<evidence type="ECO:0000313" key="2">
    <source>
        <dbReference type="EMBL" id="AOV62246.1"/>
    </source>
</evidence>
<sequence length="481" mass="53475">MKAYPHQSRTLTAMDENDRGLIVIPTGGGKTFVMAENLRQNLSGVSVVVAPRILLAQQLFGEIDSIIGNSATFQHMFAYSGEAIEREMDELSPEQILDVNYANCSSDNVKSEYVRSLSNNLPLIIFTTYHSLNNVVGANIPIDRAYLDEAHNATSIQFSNSVKELSDVVTKMYSFTATPKLGESTTGRGNNVVKTFGEKIIEVPAKELVENGIIVPPMPVTVYTGLCREKLDETMLSRDSIIRAYSHCKDNHPGINHKILVAADGTKTINDMRTSTNLIKSLNADGCDVFMVTSAHGSWMNNTEIKSRSEFLNLLREYGSNPTKKIVVIHHSILSEGIDVPGMTGVLVLRNMNVSVLRQTIGRVLRMLKTDRNAIANGDIDAGDYMNYHKSYGLVMVPVHKDDGSDLDSTVGIVYNSIMGMGFTPEDVINEENVRGEHKLELPDDLKKSIQQKIKEVDNNWKWMYNTTIIERDFSSLLHLL</sequence>
<accession>A0A1D8KUC6</accession>
<dbReference type="PANTHER" id="PTHR47396">
    <property type="entry name" value="TYPE I RESTRICTION ENZYME ECOKI R PROTEIN"/>
    <property type="match status" value="1"/>
</dbReference>
<dbReference type="InterPro" id="IPR014001">
    <property type="entry name" value="Helicase_ATP-bd"/>
</dbReference>
<dbReference type="Gene3D" id="3.40.50.300">
    <property type="entry name" value="P-loop containing nucleotide triphosphate hydrolases"/>
    <property type="match status" value="2"/>
</dbReference>
<keyword evidence="2" id="KW-0378">Hydrolase</keyword>
<keyword evidence="2" id="KW-0067">ATP-binding</keyword>
<dbReference type="PROSITE" id="PS51192">
    <property type="entry name" value="HELICASE_ATP_BIND_1"/>
    <property type="match status" value="1"/>
</dbReference>
<dbReference type="GO" id="GO:0004386">
    <property type="term" value="F:helicase activity"/>
    <property type="evidence" value="ECO:0007669"/>
    <property type="project" value="UniProtKB-KW"/>
</dbReference>
<dbReference type="InterPro" id="IPR006935">
    <property type="entry name" value="Helicase/UvrB_N"/>
</dbReference>
<gene>
    <name evidence="2" type="ORF">S420910_056</name>
</gene>